<dbReference type="NCBIfam" id="NF041951">
    <property type="entry name" value="phage_RstR"/>
    <property type="match status" value="1"/>
</dbReference>
<evidence type="ECO:0000313" key="2">
    <source>
        <dbReference type="Proteomes" id="UP000190367"/>
    </source>
</evidence>
<dbReference type="Pfam" id="PF01381">
    <property type="entry name" value="HTH_3"/>
    <property type="match status" value="1"/>
</dbReference>
<name>A0A1T4NV35_9BACT</name>
<dbReference type="RefSeq" id="WP_078668348.1">
    <property type="nucleotide sequence ID" value="NZ_FUWZ01000001.1"/>
</dbReference>
<dbReference type="PANTHER" id="PTHR46558">
    <property type="entry name" value="TRACRIPTIONAL REGULATORY PROTEIN-RELATED-RELATED"/>
    <property type="match status" value="1"/>
</dbReference>
<dbReference type="SMART" id="SM00530">
    <property type="entry name" value="HTH_XRE"/>
    <property type="match status" value="1"/>
</dbReference>
<dbReference type="EMBL" id="FUWZ01000001">
    <property type="protein sequence ID" value="SJZ83210.1"/>
    <property type="molecule type" value="Genomic_DNA"/>
</dbReference>
<dbReference type="OrthoDB" id="881869at2"/>
<dbReference type="InterPro" id="IPR010982">
    <property type="entry name" value="Lambda_DNA-bd_dom_sf"/>
</dbReference>
<dbReference type="Gene3D" id="1.10.260.40">
    <property type="entry name" value="lambda repressor-like DNA-binding domains"/>
    <property type="match status" value="1"/>
</dbReference>
<protein>
    <submittedName>
        <fullName evidence="1">Transcriptional regulator, contains XRE-family HTH domain</fullName>
    </submittedName>
</protein>
<dbReference type="Proteomes" id="UP000190367">
    <property type="component" value="Unassembled WGS sequence"/>
</dbReference>
<dbReference type="STRING" id="634771.SAMN04488128_1011773"/>
<dbReference type="InterPro" id="IPR049639">
    <property type="entry name" value="RstR"/>
</dbReference>
<proteinExistence type="predicted"/>
<dbReference type="CDD" id="cd00093">
    <property type="entry name" value="HTH_XRE"/>
    <property type="match status" value="1"/>
</dbReference>
<evidence type="ECO:0000313" key="1">
    <source>
        <dbReference type="EMBL" id="SJZ83210.1"/>
    </source>
</evidence>
<accession>A0A1T4NV35</accession>
<dbReference type="SUPFAM" id="SSF47413">
    <property type="entry name" value="lambda repressor-like DNA-binding domains"/>
    <property type="match status" value="1"/>
</dbReference>
<keyword evidence="2" id="KW-1185">Reference proteome</keyword>
<organism evidence="1 2">
    <name type="scientific">Chitinophaga eiseniae</name>
    <dbReference type="NCBI Taxonomy" id="634771"/>
    <lineage>
        <taxon>Bacteria</taxon>
        <taxon>Pseudomonadati</taxon>
        <taxon>Bacteroidota</taxon>
        <taxon>Chitinophagia</taxon>
        <taxon>Chitinophagales</taxon>
        <taxon>Chitinophagaceae</taxon>
        <taxon>Chitinophaga</taxon>
    </lineage>
</organism>
<dbReference type="GO" id="GO:0003677">
    <property type="term" value="F:DNA binding"/>
    <property type="evidence" value="ECO:0007669"/>
    <property type="project" value="UniProtKB-KW"/>
</dbReference>
<dbReference type="AlphaFoldDB" id="A0A1T4NV35"/>
<sequence>MTFGQRVTIARKQKNLTQTELAAQIGTSGNIVSKYERDFITPSIEVAAKIAEVLGTSIDYLVTGALPEGGTVSNEEKIQLQQFDQLSPEDKLHVLAVVEAFVTKSKLQSVLARPSWTKK</sequence>
<dbReference type="InterPro" id="IPR001387">
    <property type="entry name" value="Cro/C1-type_HTH"/>
</dbReference>
<dbReference type="PROSITE" id="PS50943">
    <property type="entry name" value="HTH_CROC1"/>
    <property type="match status" value="1"/>
</dbReference>
<reference evidence="2" key="1">
    <citation type="submission" date="2017-02" db="EMBL/GenBank/DDBJ databases">
        <authorList>
            <person name="Varghese N."/>
            <person name="Submissions S."/>
        </authorList>
    </citation>
    <scope>NUCLEOTIDE SEQUENCE [LARGE SCALE GENOMIC DNA]</scope>
    <source>
        <strain evidence="2">DSM 22224</strain>
    </source>
</reference>
<gene>
    <name evidence="1" type="ORF">SAMN04488128_1011773</name>
</gene>
<dbReference type="PANTHER" id="PTHR46558:SF11">
    <property type="entry name" value="HTH-TYPE TRANSCRIPTIONAL REGULATOR XRE"/>
    <property type="match status" value="1"/>
</dbReference>